<reference evidence="1" key="1">
    <citation type="submission" date="2022-10" db="EMBL/GenBank/DDBJ databases">
        <title>Culturing micro-colonial fungi from biological soil crusts in the Mojave desert and describing Neophaeococcomyces mojavensis, and introducing the new genera and species Taxawa tesnikishii.</title>
        <authorList>
            <person name="Kurbessoian T."/>
            <person name="Stajich J.E."/>
        </authorList>
    </citation>
    <scope>NUCLEOTIDE SEQUENCE</scope>
    <source>
        <strain evidence="1">JES_112</strain>
    </source>
</reference>
<evidence type="ECO:0000313" key="1">
    <source>
        <dbReference type="EMBL" id="KAJ9653681.1"/>
    </source>
</evidence>
<dbReference type="EC" id="2.1.1.17" evidence="1"/>
<proteinExistence type="predicted"/>
<accession>A0ACC3A0T2</accession>
<organism evidence="1 2">
    <name type="scientific">Neophaeococcomyces mojaviensis</name>
    <dbReference type="NCBI Taxonomy" id="3383035"/>
    <lineage>
        <taxon>Eukaryota</taxon>
        <taxon>Fungi</taxon>
        <taxon>Dikarya</taxon>
        <taxon>Ascomycota</taxon>
        <taxon>Pezizomycotina</taxon>
        <taxon>Eurotiomycetes</taxon>
        <taxon>Chaetothyriomycetidae</taxon>
        <taxon>Chaetothyriales</taxon>
        <taxon>Chaetothyriales incertae sedis</taxon>
        <taxon>Neophaeococcomyces</taxon>
    </lineage>
</organism>
<name>A0ACC3A0T2_9EURO</name>
<keyword evidence="2" id="KW-1185">Reference proteome</keyword>
<comment type="caution">
    <text evidence="1">The sequence shown here is derived from an EMBL/GenBank/DDBJ whole genome shotgun (WGS) entry which is preliminary data.</text>
</comment>
<feature type="non-terminal residue" evidence="1">
    <location>
        <position position="1"/>
    </location>
</feature>
<dbReference type="Proteomes" id="UP001172386">
    <property type="component" value="Unassembled WGS sequence"/>
</dbReference>
<keyword evidence="1" id="KW-0489">Methyltransferase</keyword>
<protein>
    <submittedName>
        <fullName evidence="1">Phosphatidylethanolamine N-methyltransferase</fullName>
        <ecNumber evidence="1">2.1.1.17</ecNumber>
    </submittedName>
</protein>
<evidence type="ECO:0000313" key="2">
    <source>
        <dbReference type="Proteomes" id="UP001172386"/>
    </source>
</evidence>
<keyword evidence="1" id="KW-0808">Transferase</keyword>
<dbReference type="EMBL" id="JAPDRQ010000144">
    <property type="protein sequence ID" value="KAJ9653681.1"/>
    <property type="molecule type" value="Genomic_DNA"/>
</dbReference>
<gene>
    <name evidence="1" type="primary">CHO2</name>
    <name evidence="1" type="ORF">H2198_007138</name>
</gene>
<sequence length="142" mass="16069">TGVFEFRYHHNGMHNVLAISEPFEIQISRFSEDDLDLVEPMNQSLSASQNEDMIRKAIERALLPVVGNCFDRDPNIAPSTAQETFGGLVERDGKYARRVVYAIQQMFGIEFAPQVVKADGKIENLAWRIWEAKKVLVSLSSL</sequence>